<dbReference type="PaxDb" id="5691-EAN76612"/>
<dbReference type="EMBL" id="CM000207">
    <property type="protein sequence ID" value="EAN76612.1"/>
    <property type="molecule type" value="Genomic_DNA"/>
</dbReference>
<protein>
    <submittedName>
        <fullName evidence="2">Uncharacterized protein</fullName>
    </submittedName>
</protein>
<feature type="transmembrane region" description="Helical" evidence="1">
    <location>
        <begin position="12"/>
        <end position="36"/>
    </location>
</feature>
<dbReference type="Proteomes" id="UP000008524">
    <property type="component" value="Chromosome 9"/>
</dbReference>
<keyword evidence="1" id="KW-1133">Transmembrane helix</keyword>
<keyword evidence="1" id="KW-0812">Transmembrane</keyword>
<dbReference type="KEGG" id="tbr:Tb09.v1.0210"/>
<proteinExistence type="predicted"/>
<dbReference type="InParanoid" id="Q38F08"/>
<keyword evidence="1" id="KW-0472">Membrane</keyword>
<evidence type="ECO:0000313" key="2">
    <source>
        <dbReference type="EMBL" id="EAN76612.1"/>
    </source>
</evidence>
<reference evidence="2 3" key="2">
    <citation type="journal article" date="2005" name="Science">
        <title>The genome of the African trypanosome Trypanosoma brucei.</title>
        <authorList>
            <person name="Berriman M."/>
            <person name="Ghedin E."/>
            <person name="Hertz-Fowler C."/>
            <person name="Blandin G."/>
            <person name="Renauld H."/>
            <person name="Bartholomeu D.C."/>
            <person name="Lennard N.J."/>
            <person name="Caler E."/>
            <person name="Hamlin N.E."/>
            <person name="Haas B."/>
            <person name="Bohme U."/>
            <person name="Hannick L."/>
            <person name="Aslett M.A."/>
            <person name="Shallom J."/>
            <person name="Marcello L."/>
            <person name="Hou L."/>
            <person name="Wickstead B."/>
            <person name="Alsmark U.C."/>
            <person name="Arrowsmith C."/>
            <person name="Atkin R.J."/>
            <person name="Barron A.J."/>
            <person name="Bringaud F."/>
            <person name="Brooks K."/>
            <person name="Carrington M."/>
            <person name="Cherevach I."/>
            <person name="Chillingworth T.J."/>
            <person name="Churcher C."/>
            <person name="Clark L.N."/>
            <person name="Corton C.H."/>
            <person name="Cronin A."/>
            <person name="Davies R.M."/>
            <person name="Doggett J."/>
            <person name="Djikeng A."/>
            <person name="Feldblyum T."/>
            <person name="Field M.C."/>
            <person name="Fraser A."/>
            <person name="Goodhead I."/>
            <person name="Hance Z."/>
            <person name="Harper D."/>
            <person name="Harris B.R."/>
            <person name="Hauser H."/>
            <person name="Hostetler J."/>
            <person name="Ivens A."/>
            <person name="Jagels K."/>
            <person name="Johnson D."/>
            <person name="Johnson J."/>
            <person name="Jones K."/>
            <person name="Kerhornou A.X."/>
            <person name="Koo H."/>
            <person name="Larke N."/>
            <person name="Landfear S."/>
            <person name="Larkin C."/>
            <person name="Leech V."/>
            <person name="Line A."/>
            <person name="Lord A."/>
            <person name="Macleod A."/>
            <person name="Mooney P.J."/>
            <person name="Moule S."/>
            <person name="Martin D.M."/>
            <person name="Morgan G.W."/>
            <person name="Mungall K."/>
            <person name="Norbertczak H."/>
            <person name="Ormond D."/>
            <person name="Pai G."/>
            <person name="Peacock C.S."/>
            <person name="Peterson J."/>
            <person name="Quail M.A."/>
            <person name="Rabbinowitsch E."/>
            <person name="Rajandream M.A."/>
            <person name="Reitter C."/>
            <person name="Salzberg S.L."/>
            <person name="Sanders M."/>
            <person name="Schobel S."/>
            <person name="Sharp S."/>
            <person name="Simmonds M."/>
            <person name="Simpson A.J."/>
            <person name="Tallon L."/>
            <person name="Turner C.M."/>
            <person name="Tait A."/>
            <person name="Tivey A.R."/>
            <person name="Van Aken S."/>
            <person name="Walker D."/>
            <person name="Wanless D."/>
            <person name="Wang S."/>
            <person name="White B."/>
            <person name="White O."/>
            <person name="Whitehead S."/>
            <person name="Woodward J."/>
            <person name="Wortman J."/>
            <person name="Adams M.D."/>
            <person name="Embley T.M."/>
            <person name="Gull K."/>
            <person name="Ullu E."/>
            <person name="Barry J.D."/>
            <person name="Fairlamb A.H."/>
            <person name="Opperdoes F."/>
            <person name="Barrell B.G."/>
            <person name="Donelson J.E."/>
            <person name="Hall N."/>
            <person name="Fraser C.M."/>
            <person name="Melville S.E."/>
            <person name="El-Sayed N.M."/>
        </authorList>
    </citation>
    <scope>NUCLEOTIDE SEQUENCE [LARGE SCALE GENOMIC DNA]</scope>
    <source>
        <strain evidence="2 3">927/4 GUTat10.1</strain>
    </source>
</reference>
<evidence type="ECO:0000256" key="1">
    <source>
        <dbReference type="SAM" id="Phobius"/>
    </source>
</evidence>
<dbReference type="GeneID" id="3660410"/>
<evidence type="ECO:0000313" key="3">
    <source>
        <dbReference type="Proteomes" id="UP000008524"/>
    </source>
</evidence>
<name>Q38F08_TRYB2</name>
<accession>Q38F08</accession>
<keyword evidence="3" id="KW-1185">Reference proteome</keyword>
<sequence length="84" mass="10201">MTKSLQPLLFYWYFQCFFSFIHSFYPSLSLFVTRGIMQFQAQMSKRTQRCRKTYHFQSNATYRERQKRVALHICTSPTCTPIRN</sequence>
<organism evidence="2 3">
    <name type="scientific">Trypanosoma brucei brucei (strain 927/4 GUTat10.1)</name>
    <dbReference type="NCBI Taxonomy" id="185431"/>
    <lineage>
        <taxon>Eukaryota</taxon>
        <taxon>Discoba</taxon>
        <taxon>Euglenozoa</taxon>
        <taxon>Kinetoplastea</taxon>
        <taxon>Metakinetoplastina</taxon>
        <taxon>Trypanosomatida</taxon>
        <taxon>Trypanosomatidae</taxon>
        <taxon>Trypanosoma</taxon>
    </lineage>
</organism>
<dbReference type="RefSeq" id="XP_803856.1">
    <property type="nucleotide sequence ID" value="XM_798763.1"/>
</dbReference>
<reference evidence="2 3" key="1">
    <citation type="journal article" date="2005" name="Science">
        <title>Comparative genomics of trypanosomatid parasitic protozoa.</title>
        <authorList>
            <person name="El-Sayed N.M."/>
            <person name="Myler P.J."/>
            <person name="Blandin G."/>
            <person name="Berriman M."/>
            <person name="Crabtree J."/>
            <person name="Aggarwal G."/>
            <person name="Caler E."/>
            <person name="Renauld H."/>
            <person name="Worthey E.A."/>
            <person name="Hertz-Fowler C."/>
            <person name="Ghedin E."/>
            <person name="Peacock C."/>
            <person name="Bartholomeu D.C."/>
            <person name="Haas B.J."/>
            <person name="Tran A.N."/>
            <person name="Wortman J.R."/>
            <person name="Alsmark U.C."/>
            <person name="Angiuoli S."/>
            <person name="Anupama A."/>
            <person name="Badger J."/>
            <person name="Bringaud F."/>
            <person name="Cadag E."/>
            <person name="Carlton J.M."/>
            <person name="Cerqueira G.C."/>
            <person name="Creasy T."/>
            <person name="Delcher A.L."/>
            <person name="Djikeng A."/>
            <person name="Embley T.M."/>
            <person name="Hauser C."/>
            <person name="Ivens A.C."/>
            <person name="Kummerfeld S.K."/>
            <person name="Pereira-Leal J.B."/>
            <person name="Nilsson D."/>
            <person name="Peterson J."/>
            <person name="Salzberg S.L."/>
            <person name="Shallom J."/>
            <person name="Silva J.C."/>
            <person name="Sundaram J."/>
            <person name="Westenberger S."/>
            <person name="White O."/>
            <person name="Melville S.E."/>
            <person name="Donelson J.E."/>
            <person name="Andersson B."/>
            <person name="Stuart K.D."/>
            <person name="Hall N."/>
        </authorList>
    </citation>
    <scope>NUCLEOTIDE SEQUENCE [LARGE SCALE GENOMIC DNA]</scope>
    <source>
        <strain evidence="2 3">927/4 GUTat10.1</strain>
    </source>
</reference>
<dbReference type="AlphaFoldDB" id="Q38F08"/>
<gene>
    <name evidence="2" type="ORF">Tb09.v1.0210</name>
</gene>